<evidence type="ECO:0000313" key="6">
    <source>
        <dbReference type="Proteomes" id="UP000008363"/>
    </source>
</evidence>
<dbReference type="PANTHER" id="PTHR21666:SF289">
    <property type="entry name" value="L-ALA--D-GLU ENDOPEPTIDASE"/>
    <property type="match status" value="1"/>
</dbReference>
<dbReference type="InterPro" id="IPR050570">
    <property type="entry name" value="Cell_wall_metabolism_enzyme"/>
</dbReference>
<keyword evidence="3" id="KW-0812">Transmembrane</keyword>
<keyword evidence="3" id="KW-0472">Membrane</keyword>
<dbReference type="EMBL" id="BAHC01000057">
    <property type="protein sequence ID" value="GAB89324.1"/>
    <property type="molecule type" value="Genomic_DNA"/>
</dbReference>
<keyword evidence="3" id="KW-1133">Transmembrane helix</keyword>
<accession>K6WS12</accession>
<evidence type="ECO:0000259" key="4">
    <source>
        <dbReference type="Pfam" id="PF01551"/>
    </source>
</evidence>
<reference evidence="5 6" key="1">
    <citation type="submission" date="2012-08" db="EMBL/GenBank/DDBJ databases">
        <title>Whole genome shotgun sequence of Gordonia rhizosphera NBRC 16068.</title>
        <authorList>
            <person name="Takarada H."/>
            <person name="Isaki S."/>
            <person name="Hosoyama A."/>
            <person name="Tsuchikane K."/>
            <person name="Katsumata H."/>
            <person name="Baba S."/>
            <person name="Ohji S."/>
            <person name="Yamazaki S."/>
            <person name="Fujita N."/>
        </authorList>
    </citation>
    <scope>NUCLEOTIDE SEQUENCE [LARGE SCALE GENOMIC DNA]</scope>
    <source>
        <strain evidence="5 6">NBRC 16068</strain>
    </source>
</reference>
<dbReference type="OrthoDB" id="5245088at2"/>
<keyword evidence="1" id="KW-0732">Signal</keyword>
<dbReference type="STRING" id="1108045.GORHZ_057_00210"/>
<proteinExistence type="predicted"/>
<dbReference type="RefSeq" id="WP_006331339.1">
    <property type="nucleotide sequence ID" value="NZ_BAHC01000057.1"/>
</dbReference>
<dbReference type="SUPFAM" id="SSF51261">
    <property type="entry name" value="Duplicated hybrid motif"/>
    <property type="match status" value="1"/>
</dbReference>
<organism evidence="5 6">
    <name type="scientific">Gordonia rhizosphera NBRC 16068</name>
    <dbReference type="NCBI Taxonomy" id="1108045"/>
    <lineage>
        <taxon>Bacteria</taxon>
        <taxon>Bacillati</taxon>
        <taxon>Actinomycetota</taxon>
        <taxon>Actinomycetes</taxon>
        <taxon>Mycobacteriales</taxon>
        <taxon>Gordoniaceae</taxon>
        <taxon>Gordonia</taxon>
    </lineage>
</organism>
<evidence type="ECO:0000256" key="2">
    <source>
        <dbReference type="SAM" id="MobiDB-lite"/>
    </source>
</evidence>
<gene>
    <name evidence="5" type="ORF">GORHZ_057_00210</name>
</gene>
<feature type="region of interest" description="Disordered" evidence="2">
    <location>
        <begin position="192"/>
        <end position="218"/>
    </location>
</feature>
<dbReference type="CDD" id="cd12797">
    <property type="entry name" value="M23_peptidase"/>
    <property type="match status" value="1"/>
</dbReference>
<keyword evidence="6" id="KW-1185">Reference proteome</keyword>
<feature type="domain" description="M23ase beta-sheet core" evidence="4">
    <location>
        <begin position="80"/>
        <end position="168"/>
    </location>
</feature>
<name>K6WS12_9ACTN</name>
<dbReference type="InterPro" id="IPR016047">
    <property type="entry name" value="M23ase_b-sheet_dom"/>
</dbReference>
<dbReference type="PANTHER" id="PTHR21666">
    <property type="entry name" value="PEPTIDASE-RELATED"/>
    <property type="match status" value="1"/>
</dbReference>
<feature type="transmembrane region" description="Helical" evidence="3">
    <location>
        <begin position="28"/>
        <end position="49"/>
    </location>
</feature>
<dbReference type="Gene3D" id="2.70.70.10">
    <property type="entry name" value="Glucose Permease (Domain IIA)"/>
    <property type="match status" value="1"/>
</dbReference>
<dbReference type="GO" id="GO:0004222">
    <property type="term" value="F:metalloendopeptidase activity"/>
    <property type="evidence" value="ECO:0007669"/>
    <property type="project" value="TreeGrafter"/>
</dbReference>
<dbReference type="Proteomes" id="UP000008363">
    <property type="component" value="Unassembled WGS sequence"/>
</dbReference>
<comment type="caution">
    <text evidence="5">The sequence shown here is derived from an EMBL/GenBank/DDBJ whole genome shotgun (WGS) entry which is preliminary data.</text>
</comment>
<sequence length="218" mass="22908">MRARAPTSGEPIGRGLRQIPVTPRRYRVLYGLIELSVVLALLWVLPAVAGAGTARFALPLDPPTTAVRGFDPPEKRWLPGHRGVDLSAAPGATVRSAGDGTVTFAGQVAGRPVVSIRHADGIITTYEPVRAAVERGRRVRRGELIGTVVAGHPGCRAVACLHWGARRGRGHDATYLNPLGLVGGVRVRLKPLDSTPVRTGPLTPADGPDGAPHAGVPR</sequence>
<evidence type="ECO:0000256" key="3">
    <source>
        <dbReference type="SAM" id="Phobius"/>
    </source>
</evidence>
<dbReference type="InterPro" id="IPR011055">
    <property type="entry name" value="Dup_hybrid_motif"/>
</dbReference>
<dbReference type="Pfam" id="PF01551">
    <property type="entry name" value="Peptidase_M23"/>
    <property type="match status" value="1"/>
</dbReference>
<evidence type="ECO:0000313" key="5">
    <source>
        <dbReference type="EMBL" id="GAB89324.1"/>
    </source>
</evidence>
<dbReference type="eggNOG" id="COG0739">
    <property type="taxonomic scope" value="Bacteria"/>
</dbReference>
<evidence type="ECO:0000256" key="1">
    <source>
        <dbReference type="ARBA" id="ARBA00022729"/>
    </source>
</evidence>
<protein>
    <submittedName>
        <fullName evidence="5">Peptidase M23 family protein</fullName>
    </submittedName>
</protein>
<dbReference type="AlphaFoldDB" id="K6WS12"/>